<reference evidence="2 3" key="1">
    <citation type="submission" date="2016-11" db="EMBL/GenBank/DDBJ databases">
        <title>Trade-off between light-utilization and light-protection in marine flavobacteria.</title>
        <authorList>
            <person name="Kumagai Y."/>
        </authorList>
    </citation>
    <scope>NUCLEOTIDE SEQUENCE [LARGE SCALE GENOMIC DNA]</scope>
    <source>
        <strain evidence="2 3">JCM 17109</strain>
    </source>
</reference>
<proteinExistence type="predicted"/>
<keyword evidence="1" id="KW-0472">Membrane</keyword>
<evidence type="ECO:0000313" key="3">
    <source>
        <dbReference type="Proteomes" id="UP000239532"/>
    </source>
</evidence>
<evidence type="ECO:0000256" key="1">
    <source>
        <dbReference type="SAM" id="Phobius"/>
    </source>
</evidence>
<feature type="transmembrane region" description="Helical" evidence="1">
    <location>
        <begin position="111"/>
        <end position="131"/>
    </location>
</feature>
<feature type="transmembrane region" description="Helical" evidence="1">
    <location>
        <begin position="143"/>
        <end position="163"/>
    </location>
</feature>
<keyword evidence="3" id="KW-1185">Reference proteome</keyword>
<organism evidence="2 3">
    <name type="scientific">Nonlabens agnitus</name>
    <dbReference type="NCBI Taxonomy" id="870484"/>
    <lineage>
        <taxon>Bacteria</taxon>
        <taxon>Pseudomonadati</taxon>
        <taxon>Bacteroidota</taxon>
        <taxon>Flavobacteriia</taxon>
        <taxon>Flavobacteriales</taxon>
        <taxon>Flavobacteriaceae</taxon>
        <taxon>Nonlabens</taxon>
    </lineage>
</organism>
<dbReference type="AlphaFoldDB" id="A0A2S9WTE3"/>
<comment type="caution">
    <text evidence="2">The sequence shown here is derived from an EMBL/GenBank/DDBJ whole genome shotgun (WGS) entry which is preliminary data.</text>
</comment>
<feature type="transmembrane region" description="Helical" evidence="1">
    <location>
        <begin position="20"/>
        <end position="39"/>
    </location>
</feature>
<keyword evidence="1" id="KW-1133">Transmembrane helix</keyword>
<name>A0A2S9WTE3_9FLAO</name>
<dbReference type="Proteomes" id="UP000239532">
    <property type="component" value="Unassembled WGS sequence"/>
</dbReference>
<evidence type="ECO:0008006" key="4">
    <source>
        <dbReference type="Google" id="ProtNLM"/>
    </source>
</evidence>
<keyword evidence="1" id="KW-0812">Transmembrane</keyword>
<dbReference type="RefSeq" id="WP_105982550.1">
    <property type="nucleotide sequence ID" value="NZ_MQUC01000003.1"/>
</dbReference>
<evidence type="ECO:0000313" key="2">
    <source>
        <dbReference type="EMBL" id="PRP66753.1"/>
    </source>
</evidence>
<sequence length="427" mass="48387">MIIITRLRSFFNVITNTIAFYPTLYSILAVFFAFAMMYAESRGVSGFVQENAPVLVINNRDTARNLLTTLIAGGLSMLVFSFSMVMLLLSQAAANYSPRVLPSLISNRKHQTILGIFLAMILYNIITMMGIEPDGDNYQLPGFSVLIGIISAVFALGAFVYFIHSISTSIQINNILKNIYTLSRKRLQYVVDEKDYGQEFPDSSGWYTYHATRSGTMQNISISGLLDLAKQCDTKFDLIATKGLYVFKNQEYIKSEKELTDEQVKELAKNFNFTESELVSDNYVLGFKQITEIGIKAMSPGINDPGTALDTINYLTELFALRMQKSDKSIVLDEDENPIINLKTITFKELIFNVLAPFRTYCKHDVTVMQKLLDMIAHLLRIDPINEDYKEVLHREASMMIQDANNSIENPIDLLVLQGIYDRMEIE</sequence>
<protein>
    <recommendedName>
        <fullName evidence="4">DUF2254 domain-containing protein</fullName>
    </recommendedName>
</protein>
<gene>
    <name evidence="2" type="ORF">BST86_06380</name>
</gene>
<accession>A0A2S9WTE3</accession>
<dbReference type="OrthoDB" id="2955631at2"/>
<dbReference type="EMBL" id="MQUC01000003">
    <property type="protein sequence ID" value="PRP66753.1"/>
    <property type="molecule type" value="Genomic_DNA"/>
</dbReference>
<feature type="transmembrane region" description="Helical" evidence="1">
    <location>
        <begin position="66"/>
        <end position="90"/>
    </location>
</feature>
<dbReference type="InterPro" id="IPR018723">
    <property type="entry name" value="DUF2254_membrane"/>
</dbReference>
<dbReference type="Pfam" id="PF10011">
    <property type="entry name" value="DUF2254"/>
    <property type="match status" value="1"/>
</dbReference>